<dbReference type="Proteomes" id="UP000182938">
    <property type="component" value="Chromosome"/>
</dbReference>
<proteinExistence type="predicted"/>
<dbReference type="InterPro" id="IPR023846">
    <property type="entry name" value="CHP04042_MSMEG0570"/>
</dbReference>
<dbReference type="AlphaFoldDB" id="A0A1L3MHB7"/>
<dbReference type="KEGG" id="jte:ASJ30_09565"/>
<name>A0A1L3MHB7_9MICO</name>
<reference evidence="1 2" key="1">
    <citation type="submission" date="2015-11" db="EMBL/GenBank/DDBJ databases">
        <authorList>
            <person name="Zhang Y."/>
            <person name="Guo Z."/>
        </authorList>
    </citation>
    <scope>NUCLEOTIDE SEQUENCE [LARGE SCALE GENOMIC DNA]</scope>
    <source>
        <strain evidence="1 2">YFY001</strain>
    </source>
</reference>
<protein>
    <recommendedName>
        <fullName evidence="3">MSMEG_0570 family protein</fullName>
    </recommendedName>
</protein>
<accession>A0A1L3MHB7</accession>
<keyword evidence="2" id="KW-1185">Reference proteome</keyword>
<organism evidence="1 2">
    <name type="scientific">Janibacter indicus</name>
    <dbReference type="NCBI Taxonomy" id="857417"/>
    <lineage>
        <taxon>Bacteria</taxon>
        <taxon>Bacillati</taxon>
        <taxon>Actinomycetota</taxon>
        <taxon>Actinomycetes</taxon>
        <taxon>Micrococcales</taxon>
        <taxon>Intrasporangiaceae</taxon>
        <taxon>Janibacter</taxon>
    </lineage>
</organism>
<sequence length="104" mass="11290">MPEMTFSVRWPDGAETSHYSPSLVMHDHLEAGARYPLADFVARTGAALGEASERVRTKYGMACTSAMQSHQTIAATAAHYPADVHPTAEVEVLTMEPQLERTGS</sequence>
<evidence type="ECO:0000313" key="2">
    <source>
        <dbReference type="Proteomes" id="UP000182938"/>
    </source>
</evidence>
<gene>
    <name evidence="1" type="ORF">ASJ30_09565</name>
</gene>
<dbReference type="NCBIfam" id="TIGR04042">
    <property type="entry name" value="MSMEG_0570_fam"/>
    <property type="match status" value="1"/>
</dbReference>
<evidence type="ECO:0008006" key="3">
    <source>
        <dbReference type="Google" id="ProtNLM"/>
    </source>
</evidence>
<dbReference type="EMBL" id="CP013290">
    <property type="protein sequence ID" value="APH01740.1"/>
    <property type="molecule type" value="Genomic_DNA"/>
</dbReference>
<dbReference type="RefSeq" id="WP_072624899.1">
    <property type="nucleotide sequence ID" value="NZ_CP013290.1"/>
</dbReference>
<evidence type="ECO:0000313" key="1">
    <source>
        <dbReference type="EMBL" id="APH01740.1"/>
    </source>
</evidence>